<dbReference type="PANTHER" id="PTHR34135:SF2">
    <property type="entry name" value="LYSOZYME"/>
    <property type="match status" value="1"/>
</dbReference>
<keyword evidence="6" id="KW-1185">Reference proteome</keyword>
<comment type="caution">
    <text evidence="5">The sequence shown here is derived from an EMBL/GenBank/DDBJ whole genome shotgun (WGS) entry which is preliminary data.</text>
</comment>
<keyword evidence="2" id="KW-0378">Hydrolase</keyword>
<dbReference type="RefSeq" id="WP_157347151.1">
    <property type="nucleotide sequence ID" value="NZ_WSEK01000005.1"/>
</dbReference>
<dbReference type="Pfam" id="PF01183">
    <property type="entry name" value="Glyco_hydro_25"/>
    <property type="match status" value="1"/>
</dbReference>
<dbReference type="SMART" id="SM00641">
    <property type="entry name" value="Glyco_25"/>
    <property type="match status" value="1"/>
</dbReference>
<dbReference type="EMBL" id="WSEK01000005">
    <property type="protein sequence ID" value="MVQ52053.1"/>
    <property type="molecule type" value="Genomic_DNA"/>
</dbReference>
<dbReference type="PANTHER" id="PTHR34135">
    <property type="entry name" value="LYSOZYME"/>
    <property type="match status" value="1"/>
</dbReference>
<evidence type="ECO:0000256" key="4">
    <source>
        <dbReference type="SAM" id="MobiDB-lite"/>
    </source>
</evidence>
<proteinExistence type="inferred from homology"/>
<dbReference type="AlphaFoldDB" id="A0A6L6XZ97"/>
<keyword evidence="3" id="KW-0326">Glycosidase</keyword>
<dbReference type="Gene3D" id="3.20.20.80">
    <property type="entry name" value="Glycosidases"/>
    <property type="match status" value="1"/>
</dbReference>
<evidence type="ECO:0000256" key="2">
    <source>
        <dbReference type="ARBA" id="ARBA00022801"/>
    </source>
</evidence>
<evidence type="ECO:0000313" key="6">
    <source>
        <dbReference type="Proteomes" id="UP000473525"/>
    </source>
</evidence>
<feature type="region of interest" description="Disordered" evidence="4">
    <location>
        <begin position="413"/>
        <end position="436"/>
    </location>
</feature>
<dbReference type="Proteomes" id="UP000473525">
    <property type="component" value="Unassembled WGS sequence"/>
</dbReference>
<evidence type="ECO:0000256" key="1">
    <source>
        <dbReference type="ARBA" id="ARBA00010646"/>
    </source>
</evidence>
<gene>
    <name evidence="5" type="ORF">GON03_22965</name>
</gene>
<feature type="region of interest" description="Disordered" evidence="4">
    <location>
        <begin position="646"/>
        <end position="674"/>
    </location>
</feature>
<comment type="similarity">
    <text evidence="1">Belongs to the glycosyl hydrolase 25 family.</text>
</comment>
<dbReference type="SUPFAM" id="SSF51445">
    <property type="entry name" value="(Trans)glycosidases"/>
    <property type="match status" value="1"/>
</dbReference>
<dbReference type="InterPro" id="IPR036691">
    <property type="entry name" value="Endo/exonu/phosph_ase_sf"/>
</dbReference>
<dbReference type="CDD" id="cd00599">
    <property type="entry name" value="GH25_muramidase"/>
    <property type="match status" value="1"/>
</dbReference>
<dbReference type="GO" id="GO:0016052">
    <property type="term" value="P:carbohydrate catabolic process"/>
    <property type="evidence" value="ECO:0007669"/>
    <property type="project" value="TreeGrafter"/>
</dbReference>
<dbReference type="InterPro" id="IPR002053">
    <property type="entry name" value="Glyco_hydro_25"/>
</dbReference>
<evidence type="ECO:0000256" key="3">
    <source>
        <dbReference type="ARBA" id="ARBA00023295"/>
    </source>
</evidence>
<feature type="region of interest" description="Disordered" evidence="4">
    <location>
        <begin position="250"/>
        <end position="274"/>
    </location>
</feature>
<evidence type="ECO:0000313" key="5">
    <source>
        <dbReference type="EMBL" id="MVQ52053.1"/>
    </source>
</evidence>
<dbReference type="InterPro" id="IPR018077">
    <property type="entry name" value="Glyco_hydro_fam25_subgr"/>
</dbReference>
<accession>A0A6L6XZ97</accession>
<dbReference type="Gene3D" id="3.60.10.10">
    <property type="entry name" value="Endonuclease/exonuclease/phosphatase"/>
    <property type="match status" value="1"/>
</dbReference>
<name>A0A6L6XZ97_9ACTN</name>
<sequence length="697" mass="76401">MSTPALLRVVTANVQSFPVDALSSAQALEDLRRNAEIGDLVLLQEIASRYRPLVAEAFPAPEWQVYYGRPDNQTPIAFRRSLFAKDAGEVTLLHPAVPGRHARRYTTYLRLRHRGTGCEMHVVNLHLVAGAWNDTPLPDKDDRAREWNEGIAGHRALVARLVGTGLPVVGGGDYNRQLRRYRPLGTEVDGQRVRYAVAPGSIDLIWLLDGQGAHWRVRATLTYPGRDDENPQRHSDHGARVAEVALTVSPRPPVAEPTPEEETPMKQPFGRTTYGDVRPKTVDWKTRAALEEAERRLGYRLTVVQGSYNAGGVRQSAGTHDGGGVVDLLAWDWKRKVRVLRTIGFAAWYRPAVPGLWGAHIHAVLVDHGRLSPSAAAQVAAYRAGRDGLKGNRADTFWRPDPIPVFDYAASQRTASDPAQPPVPVPQSNGTGPAFPPRRDLDGIDTSHFQQGRLDLRAAQAAGLQWWYAKATEGTTFVDPTYTKRVRQARRAGIPVGAYHFARPDRGDAPEEARFFLATADIRAGDMLPMLDLESTEGLSSRELTRWTGAWVRTVTRHLAGRGLVGKPIIYTPFDLEDGFGCYCWVARYSDDFRAPRVPRPWQRAAVWQHSNGRYGPVKQVPGVGAVDVNAVHPDVPLAALQVRPAGATAQQQNGGPPPTNGQHPADPGASDPLAVRAALVTAARSIEAALAGLPER</sequence>
<dbReference type="GO" id="GO:0003796">
    <property type="term" value="F:lysozyme activity"/>
    <property type="evidence" value="ECO:0007669"/>
    <property type="project" value="InterPro"/>
</dbReference>
<dbReference type="PROSITE" id="PS51904">
    <property type="entry name" value="GLYCOSYL_HYDROL_F25_2"/>
    <property type="match status" value="1"/>
</dbReference>
<reference evidence="5 6" key="1">
    <citation type="submission" date="2019-12" db="EMBL/GenBank/DDBJ databases">
        <authorList>
            <person name="Huq M.A."/>
        </authorList>
    </citation>
    <scope>NUCLEOTIDE SEQUENCE [LARGE SCALE GENOMIC DNA]</scope>
    <source>
        <strain evidence="5 6">MAH-18</strain>
    </source>
</reference>
<dbReference type="GO" id="GO:0016998">
    <property type="term" value="P:cell wall macromolecule catabolic process"/>
    <property type="evidence" value="ECO:0007669"/>
    <property type="project" value="InterPro"/>
</dbReference>
<dbReference type="InterPro" id="IPR017853">
    <property type="entry name" value="GH"/>
</dbReference>
<dbReference type="GO" id="GO:0009253">
    <property type="term" value="P:peptidoglycan catabolic process"/>
    <property type="evidence" value="ECO:0007669"/>
    <property type="project" value="InterPro"/>
</dbReference>
<organism evidence="5 6">
    <name type="scientific">Nocardioides agri</name>
    <dbReference type="NCBI Taxonomy" id="2682843"/>
    <lineage>
        <taxon>Bacteria</taxon>
        <taxon>Bacillati</taxon>
        <taxon>Actinomycetota</taxon>
        <taxon>Actinomycetes</taxon>
        <taxon>Propionibacteriales</taxon>
        <taxon>Nocardioidaceae</taxon>
        <taxon>Nocardioides</taxon>
    </lineage>
</organism>
<protein>
    <submittedName>
        <fullName evidence="5">Uncharacterized protein</fullName>
    </submittedName>
</protein>
<dbReference type="SUPFAM" id="SSF56219">
    <property type="entry name" value="DNase I-like"/>
    <property type="match status" value="1"/>
</dbReference>